<evidence type="ECO:0008006" key="5">
    <source>
        <dbReference type="Google" id="ProtNLM"/>
    </source>
</evidence>
<evidence type="ECO:0000313" key="4">
    <source>
        <dbReference type="Proteomes" id="UP000033647"/>
    </source>
</evidence>
<dbReference type="OrthoDB" id="2093409at2759"/>
<dbReference type="PANTHER" id="PTHR38488">
    <property type="entry name" value="OXIDOREDUCTASE 9.5 KDA SUBUNIT, PUTATIVE (AFU_ORTHOLOGUE AFUA_5G08980)-RELATED"/>
    <property type="match status" value="1"/>
</dbReference>
<evidence type="ECO:0000256" key="2">
    <source>
        <dbReference type="SAM" id="Phobius"/>
    </source>
</evidence>
<dbReference type="AlphaFoldDB" id="A0A0F4GLQ2"/>
<organism evidence="3 4">
    <name type="scientific">Zymoseptoria brevis</name>
    <dbReference type="NCBI Taxonomy" id="1047168"/>
    <lineage>
        <taxon>Eukaryota</taxon>
        <taxon>Fungi</taxon>
        <taxon>Dikarya</taxon>
        <taxon>Ascomycota</taxon>
        <taxon>Pezizomycotina</taxon>
        <taxon>Dothideomycetes</taxon>
        <taxon>Dothideomycetidae</taxon>
        <taxon>Mycosphaerellales</taxon>
        <taxon>Mycosphaerellaceae</taxon>
        <taxon>Zymoseptoria</taxon>
    </lineage>
</organism>
<gene>
    <name evidence="3" type="ORF">TI39_contig429g00033</name>
</gene>
<keyword evidence="4" id="KW-1185">Reference proteome</keyword>
<feature type="region of interest" description="Disordered" evidence="1">
    <location>
        <begin position="57"/>
        <end position="76"/>
    </location>
</feature>
<accession>A0A0F4GLQ2</accession>
<evidence type="ECO:0000313" key="3">
    <source>
        <dbReference type="EMBL" id="KJX98173.1"/>
    </source>
</evidence>
<dbReference type="STRING" id="1047168.A0A0F4GLQ2"/>
<reference evidence="3 4" key="1">
    <citation type="submission" date="2015-03" db="EMBL/GenBank/DDBJ databases">
        <title>RNA-seq based gene annotation and comparative genomics of four Zymoseptoria species reveal species-specific pathogenicity related genes and transposable element activity.</title>
        <authorList>
            <person name="Grandaubert J."/>
            <person name="Bhattacharyya A."/>
            <person name="Stukenbrock E.H."/>
        </authorList>
    </citation>
    <scope>NUCLEOTIDE SEQUENCE [LARGE SCALE GENOMIC DNA]</scope>
    <source>
        <strain evidence="3 4">Zb18110</strain>
    </source>
</reference>
<dbReference type="InterPro" id="IPR039961">
    <property type="entry name" value="Nuo9.5"/>
</dbReference>
<feature type="transmembrane region" description="Helical" evidence="2">
    <location>
        <begin position="23"/>
        <end position="44"/>
    </location>
</feature>
<comment type="caution">
    <text evidence="3">The sequence shown here is derived from an EMBL/GenBank/DDBJ whole genome shotgun (WGS) entry which is preliminary data.</text>
</comment>
<dbReference type="EMBL" id="LAFY01000421">
    <property type="protein sequence ID" value="KJX98173.1"/>
    <property type="molecule type" value="Genomic_DNA"/>
</dbReference>
<evidence type="ECO:0000256" key="1">
    <source>
        <dbReference type="SAM" id="MobiDB-lite"/>
    </source>
</evidence>
<dbReference type="CDD" id="cd22903">
    <property type="entry name" value="NI9M"/>
    <property type="match status" value="1"/>
</dbReference>
<protein>
    <recommendedName>
        <fullName evidence="5">NADH-ubiquinone oxidoreductase 9.5 kDa subunit</fullName>
    </recommendedName>
</protein>
<dbReference type="Proteomes" id="UP000033647">
    <property type="component" value="Unassembled WGS sequence"/>
</dbReference>
<dbReference type="PANTHER" id="PTHR38488:SF1">
    <property type="entry name" value="OXIDOREDUCTASE 9.5 KDA SUBUNIT, PUTATIVE (AFU_ORTHOLOGUE AFUA_5G08980)-RELATED"/>
    <property type="match status" value="1"/>
</dbReference>
<keyword evidence="2" id="KW-0472">Membrane</keyword>
<keyword evidence="2" id="KW-0812">Transmembrane</keyword>
<proteinExistence type="predicted"/>
<sequence>MAPVSFWGGPITYFQWAARHKPAIFWSFVVGSLGPVAVLTVPPIRARFGDGPRNQIPLTYPIPTGPRQKLASTYDD</sequence>
<name>A0A0F4GLQ2_9PEZI</name>
<keyword evidence="2" id="KW-1133">Transmembrane helix</keyword>